<feature type="compositionally biased region" description="Basic and acidic residues" evidence="2">
    <location>
        <begin position="24"/>
        <end position="34"/>
    </location>
</feature>
<feature type="region of interest" description="Disordered" evidence="2">
    <location>
        <begin position="123"/>
        <end position="160"/>
    </location>
</feature>
<dbReference type="EMBL" id="CP003364">
    <property type="protein sequence ID" value="AGA27687.1"/>
    <property type="molecule type" value="Genomic_DNA"/>
</dbReference>
<organism evidence="3 4">
    <name type="scientific">Singulisphaera acidiphila (strain ATCC BAA-1392 / DSM 18658 / VKM B-2454 / MOB10)</name>
    <dbReference type="NCBI Taxonomy" id="886293"/>
    <lineage>
        <taxon>Bacteria</taxon>
        <taxon>Pseudomonadati</taxon>
        <taxon>Planctomycetota</taxon>
        <taxon>Planctomycetia</taxon>
        <taxon>Isosphaerales</taxon>
        <taxon>Isosphaeraceae</taxon>
        <taxon>Singulisphaera</taxon>
    </lineage>
</organism>
<evidence type="ECO:0000256" key="2">
    <source>
        <dbReference type="SAM" id="MobiDB-lite"/>
    </source>
</evidence>
<dbReference type="AlphaFoldDB" id="L0DEK2"/>
<evidence type="ECO:0000313" key="4">
    <source>
        <dbReference type="Proteomes" id="UP000010798"/>
    </source>
</evidence>
<keyword evidence="4" id="KW-1185">Reference proteome</keyword>
<dbReference type="Proteomes" id="UP000010798">
    <property type="component" value="Chromosome"/>
</dbReference>
<sequence>MTFQMNSDPPTSSNSLQPPSPKGEASRPDLRPLHQGLERFRAFVHQQLDRIEAMVLERDDAPPPDSSRRELELRKTIAELEERQARLVTEATRMEQEWQAGMEKIENDRRLLADAWDRLERERIDGGSSSTEAMRPSPAALAPPSAGFRPAVASSSNDGVTHTVLSQFQTLRSDVRRNAKERRPQG</sequence>
<dbReference type="RefSeq" id="WP_015246832.1">
    <property type="nucleotide sequence ID" value="NC_019892.1"/>
</dbReference>
<name>L0DEK2_SINAD</name>
<accession>L0DEK2</accession>
<keyword evidence="1" id="KW-0175">Coiled coil</keyword>
<feature type="compositionally biased region" description="Low complexity" evidence="2">
    <location>
        <begin position="136"/>
        <end position="146"/>
    </location>
</feature>
<protein>
    <submittedName>
        <fullName evidence="3">Uncharacterized protein</fullName>
    </submittedName>
</protein>
<proteinExistence type="predicted"/>
<dbReference type="HOGENOM" id="CLU_1453494_0_0_0"/>
<gene>
    <name evidence="3" type="ordered locus">Sinac_3426</name>
</gene>
<dbReference type="STRING" id="886293.Sinac_3426"/>
<feature type="compositionally biased region" description="Polar residues" evidence="2">
    <location>
        <begin position="1"/>
        <end position="17"/>
    </location>
</feature>
<feature type="coiled-coil region" evidence="1">
    <location>
        <begin position="70"/>
        <end position="122"/>
    </location>
</feature>
<evidence type="ECO:0000256" key="1">
    <source>
        <dbReference type="SAM" id="Coils"/>
    </source>
</evidence>
<dbReference type="KEGG" id="saci:Sinac_3426"/>
<evidence type="ECO:0000313" key="3">
    <source>
        <dbReference type="EMBL" id="AGA27687.1"/>
    </source>
</evidence>
<feature type="region of interest" description="Disordered" evidence="2">
    <location>
        <begin position="1"/>
        <end position="34"/>
    </location>
</feature>
<reference evidence="3 4" key="1">
    <citation type="submission" date="2012-02" db="EMBL/GenBank/DDBJ databases">
        <title>Complete sequence of chromosome of Singulisphaera acidiphila DSM 18658.</title>
        <authorList>
            <consortium name="US DOE Joint Genome Institute (JGI-PGF)"/>
            <person name="Lucas S."/>
            <person name="Copeland A."/>
            <person name="Lapidus A."/>
            <person name="Glavina del Rio T."/>
            <person name="Dalin E."/>
            <person name="Tice H."/>
            <person name="Bruce D."/>
            <person name="Goodwin L."/>
            <person name="Pitluck S."/>
            <person name="Peters L."/>
            <person name="Ovchinnikova G."/>
            <person name="Chertkov O."/>
            <person name="Kyrpides N."/>
            <person name="Mavromatis K."/>
            <person name="Ivanova N."/>
            <person name="Brettin T."/>
            <person name="Detter J.C."/>
            <person name="Han C."/>
            <person name="Larimer F."/>
            <person name="Land M."/>
            <person name="Hauser L."/>
            <person name="Markowitz V."/>
            <person name="Cheng J.-F."/>
            <person name="Hugenholtz P."/>
            <person name="Woyke T."/>
            <person name="Wu D."/>
            <person name="Tindall B."/>
            <person name="Pomrenke H."/>
            <person name="Brambilla E."/>
            <person name="Klenk H.-P."/>
            <person name="Eisen J.A."/>
        </authorList>
    </citation>
    <scope>NUCLEOTIDE SEQUENCE [LARGE SCALE GENOMIC DNA]</scope>
    <source>
        <strain evidence="4">ATCC BAA-1392 / DSM 18658 / VKM B-2454 / MOB10</strain>
    </source>
</reference>